<protein>
    <submittedName>
        <fullName evidence="1">Uncharacterized protein</fullName>
    </submittedName>
</protein>
<organism evidence="1 2">
    <name type="scientific">Plasmodium gonderi</name>
    <dbReference type="NCBI Taxonomy" id="77519"/>
    <lineage>
        <taxon>Eukaryota</taxon>
        <taxon>Sar</taxon>
        <taxon>Alveolata</taxon>
        <taxon>Apicomplexa</taxon>
        <taxon>Aconoidasida</taxon>
        <taxon>Haemosporida</taxon>
        <taxon>Plasmodiidae</taxon>
        <taxon>Plasmodium</taxon>
        <taxon>Plasmodium (Plasmodium)</taxon>
    </lineage>
</organism>
<dbReference type="EMBL" id="BDQF01000014">
    <property type="protein sequence ID" value="GAW82818.1"/>
    <property type="molecule type" value="Genomic_DNA"/>
</dbReference>
<keyword evidence="2" id="KW-1185">Reference proteome</keyword>
<dbReference type="OMA" id="MNKYYHH"/>
<gene>
    <name evidence="1" type="ORF">PGO_130900</name>
</gene>
<evidence type="ECO:0000313" key="2">
    <source>
        <dbReference type="Proteomes" id="UP000195521"/>
    </source>
</evidence>
<dbReference type="Gene3D" id="3.40.50.300">
    <property type="entry name" value="P-loop containing nucleotide triphosphate hydrolases"/>
    <property type="match status" value="1"/>
</dbReference>
<dbReference type="InterPro" id="IPR027417">
    <property type="entry name" value="P-loop_NTPase"/>
</dbReference>
<dbReference type="GeneID" id="39749556"/>
<dbReference type="Proteomes" id="UP000195521">
    <property type="component" value="Unassembled WGS sequence"/>
</dbReference>
<evidence type="ECO:0000313" key="1">
    <source>
        <dbReference type="EMBL" id="GAW82818.1"/>
    </source>
</evidence>
<reference evidence="2" key="1">
    <citation type="submission" date="2017-04" db="EMBL/GenBank/DDBJ databases">
        <title>Plasmodium gonderi genome.</title>
        <authorList>
            <person name="Arisue N."/>
            <person name="Honma H."/>
            <person name="Kawai S."/>
            <person name="Tougan T."/>
            <person name="Tanabe K."/>
            <person name="Horii T."/>
        </authorList>
    </citation>
    <scope>NUCLEOTIDE SEQUENCE [LARGE SCALE GENOMIC DNA]</scope>
    <source>
        <strain evidence="2">ATCC 30045</strain>
    </source>
</reference>
<proteinExistence type="predicted"/>
<name>A0A1Y1JML3_PLAGO</name>
<dbReference type="SUPFAM" id="SSF52540">
    <property type="entry name" value="P-loop containing nucleoside triphosphate hydrolases"/>
    <property type="match status" value="1"/>
</dbReference>
<accession>A0A1Y1JML3</accession>
<sequence>MNNYMPKSFDEILIHPKDKLTILDFFINLIKFNNDPILSTELENLSNVRQHVDVQNLKNICIILGSPGSGKSTLVKYICEKLNMKECYYEPESQEHTNFVRSANEENEYYYHPYNNFLLYSNCQVGNTEKGEMNEGKKHEEDKFVKKDKVPNISSYHELVSNNKRKKNYEHRENWQLQKIFKSESENNPRNGKMNKSVLVDISNRIKKQIVEDLVECNDMNGKIANGIFKLYSVLMNIFNHAFGRSTYYEEGNYEFFSPRISNNFNKLLHKYYVMGNQIWKKINKLLTSSHNLKKHILENSIEADKIKKEFIIDMFADDNHSEYTINRMNHSCNLHEHISINANESNNLNKSVIDTLKLYISLKEEINDDFSLANTLREELTNFIEKKKIRQRTENFMLYRRKWLFKNDQEKNELALKEMNKWTIFPNIPKEKRDQINTISINDTLNSEVKKLIELQKCKEIISELAETVNLKKNLKQYLNLSNELYRRENIIRTLESEDINKLSECGSLHSYINTRIENAMTQECKKSKSAIDLIILNDYYTHLINNFHVMNNVRGLILCNVFISNTMSDVTIINSTIVSHLKGEVLNDLIKKNNSPKRGSDESSQTEPKIFSEVMETKLISLFPNSMNYISTNFDVSNHNTHHTHMKRLMEDEKNVLENITNNLMCLSNSSGRISDDLHLPEKARIKIVNYCDELYKLNKRMGNNLIKCIDLMKEIMINLCKDRDVKKKLLCALIDDIDQNDAIVKSFLPNTLEKHMDTLISRSYLYTQLMNIDLKKKREDEKKKNYYEEHFINTRAVIVDELPLTELEYSEEFRVSCVSSMQFIFNRVNYCKQEYLKYMREKNCIKKFQECYAIHPMIIFINSYEQIRTVNTLLGIDINNSPHVYFIKLKKIHPLFLEKTLSERYYCRMTNLNKNVKQVIKKMTHNCSGDIRSCFNTLDLLNRIPNLGNMSLEEIYDITLLCQNDIFSFARKVLYRDIGSGVTSMNYLSSSDSFNFDVSCINLNIDNLHQDIPNARETLDNSCLFSSNQSERGMNHFMEKGSENCTNGLRVVTKMSISSDKNNEYQMIGLNKQHEENNHREQKNYMNFFKELDDKADMMSISEKFQVLSLLKENFIYFYNSLSDIARLFSNLSIINHSFRGIDCSNFLMRKAHENMSDDVARFTNEHFRLTYRYYITCNSNPRNPADNMSITNDVQNKSQEELIKGKKNKINHCASNPCQVKMFFSLKTNSMNKYYYHFSLVRKELYDRYIMIVLRKIMNQNVNNTDDVATRYLFFLRGNYELFSSFFPCYILLIIHFWNSQYSCEYNVVEEKNDENLFCCKSKNDTLSNDRFYFNKFCEIIYHFNPHTPGNRKGQEHITEIISFVESFITPKFIALFFPSYLKYLKNGIRQKQNVRNFLGNQAVSTETYFEMRNVLRLHDMELYSYFFNY</sequence>
<dbReference type="OrthoDB" id="380368at2759"/>
<dbReference type="RefSeq" id="XP_028545407.1">
    <property type="nucleotide sequence ID" value="XM_028689606.1"/>
</dbReference>
<comment type="caution">
    <text evidence="1">The sequence shown here is derived from an EMBL/GenBank/DDBJ whole genome shotgun (WGS) entry which is preliminary data.</text>
</comment>